<keyword evidence="10" id="KW-0325">Glycoprotein</keyword>
<keyword evidence="9 12" id="KW-0472">Membrane</keyword>
<comment type="similarity">
    <text evidence="2">Belongs to the glycosyltransferase 29 family.</text>
</comment>
<protein>
    <submittedName>
        <fullName evidence="13">Uncharacterized protein</fullName>
    </submittedName>
</protein>
<dbReference type="Gene3D" id="3.90.1480.20">
    <property type="entry name" value="Glycosyl transferase family 29"/>
    <property type="match status" value="1"/>
</dbReference>
<feature type="region of interest" description="Disordered" evidence="11">
    <location>
        <begin position="85"/>
        <end position="192"/>
    </location>
</feature>
<feature type="transmembrane region" description="Helical" evidence="12">
    <location>
        <begin position="14"/>
        <end position="32"/>
    </location>
</feature>
<keyword evidence="3" id="KW-0328">Glycosyltransferase</keyword>
<dbReference type="PANTHER" id="PTHR11987:SF36">
    <property type="entry name" value="SIA-ALPHA-2,3-GAL-BETA-1,4-GLCNAC-R:ALPHA 2,8-SIALYLTRANSFERASE"/>
    <property type="match status" value="1"/>
</dbReference>
<evidence type="ECO:0000256" key="10">
    <source>
        <dbReference type="ARBA" id="ARBA00023180"/>
    </source>
</evidence>
<accession>A0A7S0R4G2</accession>
<keyword evidence="4" id="KW-0808">Transferase</keyword>
<dbReference type="GO" id="GO:0008373">
    <property type="term" value="F:sialyltransferase activity"/>
    <property type="evidence" value="ECO:0007669"/>
    <property type="project" value="InterPro"/>
</dbReference>
<evidence type="ECO:0000256" key="1">
    <source>
        <dbReference type="ARBA" id="ARBA00004323"/>
    </source>
</evidence>
<evidence type="ECO:0000256" key="3">
    <source>
        <dbReference type="ARBA" id="ARBA00022676"/>
    </source>
</evidence>
<name>A0A7S0R4G2_9CHLO</name>
<organism evidence="13">
    <name type="scientific">Pyramimonas obovata</name>
    <dbReference type="NCBI Taxonomy" id="1411642"/>
    <lineage>
        <taxon>Eukaryota</taxon>
        <taxon>Viridiplantae</taxon>
        <taxon>Chlorophyta</taxon>
        <taxon>Pyramimonadophyceae</taxon>
        <taxon>Pyramimonadales</taxon>
        <taxon>Pyramimonadaceae</taxon>
        <taxon>Pyramimonas</taxon>
        <taxon>Pyramimonas incertae sedis</taxon>
    </lineage>
</organism>
<evidence type="ECO:0000256" key="4">
    <source>
        <dbReference type="ARBA" id="ARBA00022679"/>
    </source>
</evidence>
<comment type="subcellular location">
    <subcellularLocation>
        <location evidence="1">Golgi apparatus membrane</location>
        <topology evidence="1">Single-pass type II membrane protein</topology>
    </subcellularLocation>
</comment>
<evidence type="ECO:0000256" key="7">
    <source>
        <dbReference type="ARBA" id="ARBA00022989"/>
    </source>
</evidence>
<feature type="compositionally biased region" description="Basic and acidic residues" evidence="11">
    <location>
        <begin position="160"/>
        <end position="177"/>
    </location>
</feature>
<evidence type="ECO:0000256" key="2">
    <source>
        <dbReference type="ARBA" id="ARBA00006003"/>
    </source>
</evidence>
<keyword evidence="8" id="KW-0333">Golgi apparatus</keyword>
<keyword evidence="7 12" id="KW-1133">Transmembrane helix</keyword>
<gene>
    <name evidence="13" type="ORF">POBO1169_LOCUS8738</name>
</gene>
<keyword evidence="5 12" id="KW-0812">Transmembrane</keyword>
<keyword evidence="6" id="KW-0735">Signal-anchor</keyword>
<dbReference type="InterPro" id="IPR038578">
    <property type="entry name" value="GT29-like_sf"/>
</dbReference>
<evidence type="ECO:0000256" key="9">
    <source>
        <dbReference type="ARBA" id="ARBA00023136"/>
    </source>
</evidence>
<evidence type="ECO:0000256" key="12">
    <source>
        <dbReference type="SAM" id="Phobius"/>
    </source>
</evidence>
<evidence type="ECO:0000313" key="13">
    <source>
        <dbReference type="EMBL" id="CAD8666665.1"/>
    </source>
</evidence>
<evidence type="ECO:0000256" key="11">
    <source>
        <dbReference type="SAM" id="MobiDB-lite"/>
    </source>
</evidence>
<dbReference type="InterPro" id="IPR001675">
    <property type="entry name" value="Glyco_trans_29"/>
</dbReference>
<dbReference type="AlphaFoldDB" id="A0A7S0R4G2"/>
<feature type="compositionally biased region" description="Basic and acidic residues" evidence="11">
    <location>
        <begin position="123"/>
        <end position="133"/>
    </location>
</feature>
<proteinExistence type="inferred from homology"/>
<dbReference type="EMBL" id="HBFA01017081">
    <property type="protein sequence ID" value="CAD8666665.1"/>
    <property type="molecule type" value="Transcribed_RNA"/>
</dbReference>
<feature type="compositionally biased region" description="Low complexity" evidence="11">
    <location>
        <begin position="134"/>
        <end position="154"/>
    </location>
</feature>
<evidence type="ECO:0000256" key="6">
    <source>
        <dbReference type="ARBA" id="ARBA00022968"/>
    </source>
</evidence>
<evidence type="ECO:0000256" key="8">
    <source>
        <dbReference type="ARBA" id="ARBA00023034"/>
    </source>
</evidence>
<evidence type="ECO:0000256" key="5">
    <source>
        <dbReference type="ARBA" id="ARBA00022692"/>
    </source>
</evidence>
<dbReference type="InterPro" id="IPR050943">
    <property type="entry name" value="Glycosyltr_29_Sialyltrsf"/>
</dbReference>
<dbReference type="Pfam" id="PF00777">
    <property type="entry name" value="Glyco_transf_29"/>
    <property type="match status" value="1"/>
</dbReference>
<dbReference type="GO" id="GO:0000139">
    <property type="term" value="C:Golgi membrane"/>
    <property type="evidence" value="ECO:0007669"/>
    <property type="project" value="UniProtKB-SubCell"/>
</dbReference>
<sequence>MPASKVSGRWYRHHQWIVGFLICLSTLAMFSWKARHDDHLASALEEAASYVHVESSHVVLPEDSISNEESSAEEGFDVLHIDTANGVRQMEPKEPDSVTEPDELEPRSSLLHSNIEGKGARTTNDKTRNHEQDGTSSTSSSNSKGSTSRSSGSSPHSRLRNTEGDTGRGRTGGEHHSTAKNITCRSGDPNSPRHLPRVWAALEAGRVRFRIGGSLTPSNERVPLMLNSKLFLRFNRTTNKQQLRDNLIVHVPNGPFFRLHFDPRLIALLPSTEPSWLFSSCAVVGNSGLLLNSQYGAEIDSREAVFRINYAPTHGYEQYVGSRTTFDVVNQQHTKVFVPEVQAGGHLPEAKRSAPRESIITVFEVDKPFASRHLYPPLLRRFNSATSKLRSRVAILSPDIVLHAHNVWRQVKTMIEDTAAHKPHYRNKPMSGFFAVILATQVCEHVHLYGVSPFRKGDRLYHYFDQTPAVTTSHSFDLAFEVFRQMAIWPCSDTKVTIHT</sequence>
<dbReference type="CDD" id="cd19952">
    <property type="entry name" value="GT29"/>
    <property type="match status" value="1"/>
</dbReference>
<reference evidence="13" key="1">
    <citation type="submission" date="2021-01" db="EMBL/GenBank/DDBJ databases">
        <authorList>
            <person name="Corre E."/>
            <person name="Pelletier E."/>
            <person name="Niang G."/>
            <person name="Scheremetjew M."/>
            <person name="Finn R."/>
            <person name="Kale V."/>
            <person name="Holt S."/>
            <person name="Cochrane G."/>
            <person name="Meng A."/>
            <person name="Brown T."/>
            <person name="Cohen L."/>
        </authorList>
    </citation>
    <scope>NUCLEOTIDE SEQUENCE</scope>
    <source>
        <strain evidence="13">CCMP722</strain>
    </source>
</reference>
<dbReference type="PANTHER" id="PTHR11987">
    <property type="entry name" value="ALPHA-2,8-SIALYLTRANSFERASE"/>
    <property type="match status" value="1"/>
</dbReference>